<evidence type="ECO:0000313" key="4">
    <source>
        <dbReference type="EMBL" id="GAA4776396.1"/>
    </source>
</evidence>
<organism evidence="4 5">
    <name type="scientific">Flavobacterium hankyongi</name>
    <dbReference type="NCBI Taxonomy" id="1176532"/>
    <lineage>
        <taxon>Bacteria</taxon>
        <taxon>Pseudomonadati</taxon>
        <taxon>Bacteroidota</taxon>
        <taxon>Flavobacteriia</taxon>
        <taxon>Flavobacteriales</taxon>
        <taxon>Flavobacteriaceae</taxon>
        <taxon>Flavobacterium</taxon>
    </lineage>
</organism>
<sequence>MNNILVSIIIPVYNVEKFIVETIESVLNQNFKGIELILVDDGSTDNSLKLCEQFLEKDYNITLLRQKNSGVSIARNNGLNQAKGKYIYFLDSDDTIATDFIKTSYEIAKKGDCDIVVVGDYYCNRIQNVFVLPTCALFLKLDFLENHQDIRFPEKIQPCEDGLFSHQLLVLTDKIGINPAAEYYYREHENQNHLMINNQAEKLLRQIPEWFRILIDFYKRYNLFQTHSIDLARFVEHEPFELRYLSMPFNLNQKKELHQLIKDFVTKEIFPFMSRKQQKRLSSSFLLFVNSKNSLEFDRKYILKLRKEKIICKAKLILINTIPFRKIRKSLRTQLKEKYNKLQISSI</sequence>
<accession>A0ABP9A957</accession>
<evidence type="ECO:0000256" key="1">
    <source>
        <dbReference type="ARBA" id="ARBA00022676"/>
    </source>
</evidence>
<dbReference type="SUPFAM" id="SSF53448">
    <property type="entry name" value="Nucleotide-diphospho-sugar transferases"/>
    <property type="match status" value="1"/>
</dbReference>
<dbReference type="PANTHER" id="PTHR22916">
    <property type="entry name" value="GLYCOSYLTRANSFERASE"/>
    <property type="match status" value="1"/>
</dbReference>
<protein>
    <recommendedName>
        <fullName evidence="3">Glycosyltransferase 2-like domain-containing protein</fullName>
    </recommendedName>
</protein>
<keyword evidence="5" id="KW-1185">Reference proteome</keyword>
<reference evidence="5" key="1">
    <citation type="journal article" date="2019" name="Int. J. Syst. Evol. Microbiol.">
        <title>The Global Catalogue of Microorganisms (GCM) 10K type strain sequencing project: providing services to taxonomists for standard genome sequencing and annotation.</title>
        <authorList>
            <consortium name="The Broad Institute Genomics Platform"/>
            <consortium name="The Broad Institute Genome Sequencing Center for Infectious Disease"/>
            <person name="Wu L."/>
            <person name="Ma J."/>
        </authorList>
    </citation>
    <scope>NUCLEOTIDE SEQUENCE [LARGE SCALE GENOMIC DNA]</scope>
    <source>
        <strain evidence="5">JCM 18198</strain>
    </source>
</reference>
<dbReference type="EMBL" id="BAABIP010000022">
    <property type="protein sequence ID" value="GAA4776396.1"/>
    <property type="molecule type" value="Genomic_DNA"/>
</dbReference>
<dbReference type="Gene3D" id="3.90.550.10">
    <property type="entry name" value="Spore Coat Polysaccharide Biosynthesis Protein SpsA, Chain A"/>
    <property type="match status" value="1"/>
</dbReference>
<dbReference type="CDD" id="cd00761">
    <property type="entry name" value="Glyco_tranf_GTA_type"/>
    <property type="match status" value="1"/>
</dbReference>
<dbReference type="Pfam" id="PF00535">
    <property type="entry name" value="Glycos_transf_2"/>
    <property type="match status" value="1"/>
</dbReference>
<keyword evidence="2" id="KW-0808">Transferase</keyword>
<keyword evidence="1" id="KW-0328">Glycosyltransferase</keyword>
<dbReference type="Proteomes" id="UP001500141">
    <property type="component" value="Unassembled WGS sequence"/>
</dbReference>
<dbReference type="RefSeq" id="WP_264543114.1">
    <property type="nucleotide sequence ID" value="NZ_BAABIP010000022.1"/>
</dbReference>
<dbReference type="InterPro" id="IPR001173">
    <property type="entry name" value="Glyco_trans_2-like"/>
</dbReference>
<comment type="caution">
    <text evidence="4">The sequence shown here is derived from an EMBL/GenBank/DDBJ whole genome shotgun (WGS) entry which is preliminary data.</text>
</comment>
<evidence type="ECO:0000256" key="2">
    <source>
        <dbReference type="ARBA" id="ARBA00022679"/>
    </source>
</evidence>
<gene>
    <name evidence="4" type="ORF">GCM10023230_29320</name>
</gene>
<evidence type="ECO:0000259" key="3">
    <source>
        <dbReference type="Pfam" id="PF00535"/>
    </source>
</evidence>
<name>A0ABP9A957_9FLAO</name>
<dbReference type="PANTHER" id="PTHR22916:SF51">
    <property type="entry name" value="GLYCOSYLTRANSFERASE EPSH-RELATED"/>
    <property type="match status" value="1"/>
</dbReference>
<feature type="domain" description="Glycosyltransferase 2-like" evidence="3">
    <location>
        <begin position="7"/>
        <end position="135"/>
    </location>
</feature>
<proteinExistence type="predicted"/>
<dbReference type="InterPro" id="IPR029044">
    <property type="entry name" value="Nucleotide-diphossugar_trans"/>
</dbReference>
<evidence type="ECO:0000313" key="5">
    <source>
        <dbReference type="Proteomes" id="UP001500141"/>
    </source>
</evidence>